<dbReference type="Pfam" id="PF08545">
    <property type="entry name" value="ACP_syn_III"/>
    <property type="match status" value="1"/>
</dbReference>
<dbReference type="Gene3D" id="3.40.47.10">
    <property type="match status" value="1"/>
</dbReference>
<dbReference type="InterPro" id="IPR013747">
    <property type="entry name" value="ACP_syn_III_C"/>
</dbReference>
<reference evidence="5 6" key="1">
    <citation type="submission" date="2019-02" db="EMBL/GenBank/DDBJ databases">
        <title>Deep-cultivation of Planctomycetes and their phenomic and genomic characterization uncovers novel biology.</title>
        <authorList>
            <person name="Wiegand S."/>
            <person name="Jogler M."/>
            <person name="Boedeker C."/>
            <person name="Pinto D."/>
            <person name="Vollmers J."/>
            <person name="Rivas-Marin E."/>
            <person name="Kohn T."/>
            <person name="Peeters S.H."/>
            <person name="Heuer A."/>
            <person name="Rast P."/>
            <person name="Oberbeckmann S."/>
            <person name="Bunk B."/>
            <person name="Jeske O."/>
            <person name="Meyerdierks A."/>
            <person name="Storesund J.E."/>
            <person name="Kallscheuer N."/>
            <person name="Luecker S."/>
            <person name="Lage O.M."/>
            <person name="Pohl T."/>
            <person name="Merkel B.J."/>
            <person name="Hornburger P."/>
            <person name="Mueller R.-W."/>
            <person name="Bruemmer F."/>
            <person name="Labrenz M."/>
            <person name="Spormann A.M."/>
            <person name="Op den Camp H."/>
            <person name="Overmann J."/>
            <person name="Amann R."/>
            <person name="Jetten M.S.M."/>
            <person name="Mascher T."/>
            <person name="Medema M.H."/>
            <person name="Devos D.P."/>
            <person name="Kaster A.-K."/>
            <person name="Ovreas L."/>
            <person name="Rohde M."/>
            <person name="Galperin M.Y."/>
            <person name="Jogler C."/>
        </authorList>
    </citation>
    <scope>NUCLEOTIDE SEQUENCE [LARGE SCALE GENOMIC DNA]</scope>
    <source>
        <strain evidence="5 6">K22_7</strain>
    </source>
</reference>
<dbReference type="GO" id="GO:0006633">
    <property type="term" value="P:fatty acid biosynthetic process"/>
    <property type="evidence" value="ECO:0007669"/>
    <property type="project" value="InterPro"/>
</dbReference>
<dbReference type="KEGG" id="rlc:K227x_19160"/>
<dbReference type="CDD" id="cd00830">
    <property type="entry name" value="KAS_III"/>
    <property type="match status" value="1"/>
</dbReference>
<dbReference type="GO" id="GO:0044550">
    <property type="term" value="P:secondary metabolite biosynthetic process"/>
    <property type="evidence" value="ECO:0007669"/>
    <property type="project" value="TreeGrafter"/>
</dbReference>
<proteinExistence type="predicted"/>
<feature type="domain" description="Beta-ketoacyl-[acyl-carrier-protein] synthase III C-terminal" evidence="3">
    <location>
        <begin position="227"/>
        <end position="310"/>
    </location>
</feature>
<dbReference type="PANTHER" id="PTHR34069">
    <property type="entry name" value="3-OXOACYL-[ACYL-CARRIER-PROTEIN] SYNTHASE 3"/>
    <property type="match status" value="1"/>
</dbReference>
<name>A0A517N8T9_9BACT</name>
<dbReference type="PANTHER" id="PTHR34069:SF3">
    <property type="entry name" value="ACYL-COA:ACYL-COA ALKYLTRANSFERASE"/>
    <property type="match status" value="1"/>
</dbReference>
<keyword evidence="1 5" id="KW-0808">Transferase</keyword>
<evidence type="ECO:0000259" key="3">
    <source>
        <dbReference type="Pfam" id="PF08541"/>
    </source>
</evidence>
<dbReference type="Proteomes" id="UP000318538">
    <property type="component" value="Chromosome"/>
</dbReference>
<dbReference type="AlphaFoldDB" id="A0A517N8T9"/>
<evidence type="ECO:0000313" key="6">
    <source>
        <dbReference type="Proteomes" id="UP000318538"/>
    </source>
</evidence>
<evidence type="ECO:0000259" key="4">
    <source>
        <dbReference type="Pfam" id="PF08545"/>
    </source>
</evidence>
<evidence type="ECO:0000256" key="2">
    <source>
        <dbReference type="ARBA" id="ARBA00023315"/>
    </source>
</evidence>
<keyword evidence="6" id="KW-1185">Reference proteome</keyword>
<evidence type="ECO:0000256" key="1">
    <source>
        <dbReference type="ARBA" id="ARBA00022679"/>
    </source>
</evidence>
<dbReference type="GO" id="GO:0004315">
    <property type="term" value="F:3-oxoacyl-[acyl-carrier-protein] synthase activity"/>
    <property type="evidence" value="ECO:0007669"/>
    <property type="project" value="InterPro"/>
</dbReference>
<dbReference type="InterPro" id="IPR013751">
    <property type="entry name" value="ACP_syn_III_N"/>
</dbReference>
<dbReference type="EC" id="2.3.1.194" evidence="5"/>
<dbReference type="RefSeq" id="WP_145169200.1">
    <property type="nucleotide sequence ID" value="NZ_CP036525.1"/>
</dbReference>
<dbReference type="InterPro" id="IPR016039">
    <property type="entry name" value="Thiolase-like"/>
</dbReference>
<evidence type="ECO:0000313" key="5">
    <source>
        <dbReference type="EMBL" id="QDT03532.1"/>
    </source>
</evidence>
<dbReference type="EMBL" id="CP036525">
    <property type="protein sequence ID" value="QDT03532.1"/>
    <property type="molecule type" value="Genomic_DNA"/>
</dbReference>
<dbReference type="Pfam" id="PF08541">
    <property type="entry name" value="ACP_syn_III_C"/>
    <property type="match status" value="1"/>
</dbReference>
<sequence length="316" mass="34116">MVNNKLGIEKVGCYLPSARLDTLELGHKLGATDGFVSKKLGFTKLARKPDCEMTSDMCVSAHEDFAEQCHIHPEIGCLAVVTQNPDAGGIPHTSSIVHQKLGLSKRIACFDISLGCTGFVHGASIMIGFMRENGIKNGLLFTADPYSAVVSPSDRDTALLFGDGATCTLISSNPKYTLGRSRYLTDSKHSNAIRTIDNPRRTLSMNGSDVFRFVAKHVPREINDCLYENGLTIDQIDRFLIHQGSKFIVETLAAAIHAEPSKIAFTAETTGNTVSSSIPLMLAKVLQEETAPPTNLLLAGFGVGLSSFVTTLKRSK</sequence>
<gene>
    <name evidence="5" type="primary">nphT7</name>
    <name evidence="5" type="ORF">K227x_19160</name>
</gene>
<protein>
    <submittedName>
        <fullName evidence="5">Acetoacetyl CoA synthase NphT7</fullName>
        <ecNumber evidence="5">2.3.1.194</ecNumber>
    </submittedName>
</protein>
<dbReference type="SUPFAM" id="SSF53901">
    <property type="entry name" value="Thiolase-like"/>
    <property type="match status" value="1"/>
</dbReference>
<dbReference type="OrthoDB" id="9815506at2"/>
<accession>A0A517N8T9</accession>
<organism evidence="5 6">
    <name type="scientific">Rubripirellula lacrimiformis</name>
    <dbReference type="NCBI Taxonomy" id="1930273"/>
    <lineage>
        <taxon>Bacteria</taxon>
        <taxon>Pseudomonadati</taxon>
        <taxon>Planctomycetota</taxon>
        <taxon>Planctomycetia</taxon>
        <taxon>Pirellulales</taxon>
        <taxon>Pirellulaceae</taxon>
        <taxon>Rubripirellula</taxon>
    </lineage>
</organism>
<feature type="domain" description="Beta-ketoacyl-[acyl-carrier-protein] synthase III N-terminal" evidence="4">
    <location>
        <begin position="110"/>
        <end position="174"/>
    </location>
</feature>
<keyword evidence="2 5" id="KW-0012">Acyltransferase</keyword>